<evidence type="ECO:0000313" key="2">
    <source>
        <dbReference type="EMBL" id="CAI9156121.1"/>
    </source>
</evidence>
<evidence type="ECO:0000256" key="1">
    <source>
        <dbReference type="SAM" id="MobiDB-lite"/>
    </source>
</evidence>
<sequence>MELVKPAARWGGVVGVCTPRKACSQSPRNITDACGEQRTGLGPPRFAPFSQQAPGGPEGPWALCSDTLALRNGASPEGHNVTRLPHSVREAASRSPGADWASLAFLYSMSHVAPGPTGVIWGLCFLPLRMPLCEEALLPPPL</sequence>
<evidence type="ECO:0000313" key="3">
    <source>
        <dbReference type="Proteomes" id="UP001176941"/>
    </source>
</evidence>
<organism evidence="2 3">
    <name type="scientific">Rangifer tarandus platyrhynchus</name>
    <name type="common">Svalbard reindeer</name>
    <dbReference type="NCBI Taxonomy" id="3082113"/>
    <lineage>
        <taxon>Eukaryota</taxon>
        <taxon>Metazoa</taxon>
        <taxon>Chordata</taxon>
        <taxon>Craniata</taxon>
        <taxon>Vertebrata</taxon>
        <taxon>Euteleostomi</taxon>
        <taxon>Mammalia</taxon>
        <taxon>Eutheria</taxon>
        <taxon>Laurasiatheria</taxon>
        <taxon>Artiodactyla</taxon>
        <taxon>Ruminantia</taxon>
        <taxon>Pecora</taxon>
        <taxon>Cervidae</taxon>
        <taxon>Odocoileinae</taxon>
        <taxon>Rangifer</taxon>
    </lineage>
</organism>
<reference evidence="2" key="1">
    <citation type="submission" date="2023-04" db="EMBL/GenBank/DDBJ databases">
        <authorList>
            <consortium name="ELIXIR-Norway"/>
        </authorList>
    </citation>
    <scope>NUCLEOTIDE SEQUENCE [LARGE SCALE GENOMIC DNA]</scope>
</reference>
<keyword evidence="3" id="KW-1185">Reference proteome</keyword>
<protein>
    <submittedName>
        <fullName evidence="2">Uncharacterized protein</fullName>
    </submittedName>
</protein>
<accession>A0ABN8Y8E5</accession>
<proteinExistence type="predicted"/>
<dbReference type="EMBL" id="OX459949">
    <property type="protein sequence ID" value="CAI9156121.1"/>
    <property type="molecule type" value="Genomic_DNA"/>
</dbReference>
<gene>
    <name evidence="2" type="ORF">MRATA1EN1_LOCUS5083</name>
</gene>
<dbReference type="Proteomes" id="UP001176941">
    <property type="component" value="Chromosome 13"/>
</dbReference>
<feature type="region of interest" description="Disordered" evidence="1">
    <location>
        <begin position="34"/>
        <end position="56"/>
    </location>
</feature>
<name>A0ABN8Y8E5_RANTA</name>